<protein>
    <submittedName>
        <fullName evidence="1">Uncharacterized protein</fullName>
    </submittedName>
</protein>
<dbReference type="RefSeq" id="WP_007758933.1">
    <property type="nucleotide sequence ID" value="NZ_AKBZ01000001.1"/>
</dbReference>
<dbReference type="EMBL" id="AGXW01000001">
    <property type="protein sequence ID" value="EKJ92994.1"/>
    <property type="molecule type" value="Genomic_DNA"/>
</dbReference>
<accession>K5CH96</accession>
<dbReference type="Proteomes" id="UP000007995">
    <property type="component" value="Unassembled WGS sequence"/>
</dbReference>
<name>K5CH96_9BACE</name>
<gene>
    <name evidence="1" type="ORF">HMPREF1057_00292</name>
</gene>
<comment type="caution">
    <text evidence="1">The sequence shown here is derived from an EMBL/GenBank/DDBJ whole genome shotgun (WGS) entry which is preliminary data.</text>
</comment>
<reference evidence="1 2" key="1">
    <citation type="submission" date="2012-02" db="EMBL/GenBank/DDBJ databases">
        <title>The Genome Sequence of Bacteroides finegoldii CL09T03C10.</title>
        <authorList>
            <consortium name="The Broad Institute Genome Sequencing Platform"/>
            <person name="Earl A."/>
            <person name="Ward D."/>
            <person name="Feldgarden M."/>
            <person name="Gevers D."/>
            <person name="Zitomersky N.L."/>
            <person name="Coyne M.J."/>
            <person name="Comstock L.E."/>
            <person name="Young S.K."/>
            <person name="Zeng Q."/>
            <person name="Gargeya S."/>
            <person name="Fitzgerald M."/>
            <person name="Haas B."/>
            <person name="Abouelleil A."/>
            <person name="Alvarado L."/>
            <person name="Arachchi H.M."/>
            <person name="Berlin A."/>
            <person name="Chapman S.B."/>
            <person name="Gearin G."/>
            <person name="Goldberg J."/>
            <person name="Griggs A."/>
            <person name="Gujja S."/>
            <person name="Hansen M."/>
            <person name="Heiman D."/>
            <person name="Howarth C."/>
            <person name="Larimer J."/>
            <person name="Lui A."/>
            <person name="MacDonald P.J.P."/>
            <person name="McCowen C."/>
            <person name="Montmayeur A."/>
            <person name="Murphy C."/>
            <person name="Neiman D."/>
            <person name="Pearson M."/>
            <person name="Priest M."/>
            <person name="Roberts A."/>
            <person name="Saif S."/>
            <person name="Shea T."/>
            <person name="Sisk P."/>
            <person name="Stolte C."/>
            <person name="Sykes S."/>
            <person name="Wortman J."/>
            <person name="Nusbaum C."/>
            <person name="Birren B."/>
        </authorList>
    </citation>
    <scope>NUCLEOTIDE SEQUENCE [LARGE SCALE GENOMIC DNA]</scope>
    <source>
        <strain evidence="1 2">CL09T03C10</strain>
    </source>
</reference>
<proteinExistence type="predicted"/>
<organism evidence="1 2">
    <name type="scientific">Bacteroides finegoldii CL09T03C10</name>
    <dbReference type="NCBI Taxonomy" id="997888"/>
    <lineage>
        <taxon>Bacteria</taxon>
        <taxon>Pseudomonadati</taxon>
        <taxon>Bacteroidota</taxon>
        <taxon>Bacteroidia</taxon>
        <taxon>Bacteroidales</taxon>
        <taxon>Bacteroidaceae</taxon>
        <taxon>Bacteroides</taxon>
    </lineage>
</organism>
<sequence length="60" mass="7136">MNFDIAIIDGMSRFDPKIHVVIEGAEFADYFWPAVEQYVECMGHRTKRFFQWSGKMGERF</sequence>
<dbReference type="HOGENOM" id="CLU_2931520_0_0_10"/>
<evidence type="ECO:0000313" key="2">
    <source>
        <dbReference type="Proteomes" id="UP000007995"/>
    </source>
</evidence>
<evidence type="ECO:0000313" key="1">
    <source>
        <dbReference type="EMBL" id="EKJ92994.1"/>
    </source>
</evidence>
<dbReference type="AlphaFoldDB" id="K5CH96"/>